<comment type="caution">
    <text evidence="1">The sequence shown here is derived from an EMBL/GenBank/DDBJ whole genome shotgun (WGS) entry which is preliminary data.</text>
</comment>
<dbReference type="PANTHER" id="PTHR37816">
    <property type="entry name" value="YALI0E33011P"/>
    <property type="match status" value="1"/>
</dbReference>
<dbReference type="GO" id="GO:0016301">
    <property type="term" value="F:kinase activity"/>
    <property type="evidence" value="ECO:0007669"/>
    <property type="project" value="UniProtKB-KW"/>
</dbReference>
<dbReference type="EMBL" id="VWSE01000010">
    <property type="protein sequence ID" value="KAB0285593.1"/>
    <property type="molecule type" value="Genomic_DNA"/>
</dbReference>
<dbReference type="InterPro" id="IPR027417">
    <property type="entry name" value="P-loop_NTPase"/>
</dbReference>
<evidence type="ECO:0000313" key="1">
    <source>
        <dbReference type="EMBL" id="KAB0285593.1"/>
    </source>
</evidence>
<accession>A0A5N3QTW6</accession>
<dbReference type="InterPro" id="IPR052922">
    <property type="entry name" value="Cytidylate_Kinase-2"/>
</dbReference>
<dbReference type="Pfam" id="PF01202">
    <property type="entry name" value="SKI"/>
    <property type="match status" value="1"/>
</dbReference>
<name>A0A5N3QTW6_9VIBR</name>
<dbReference type="Proteomes" id="UP000326789">
    <property type="component" value="Unassembled WGS sequence"/>
</dbReference>
<gene>
    <name evidence="1" type="ORF">F2P58_24130</name>
</gene>
<dbReference type="Gene3D" id="3.40.50.300">
    <property type="entry name" value="P-loop containing nucleotide triphosphate hydrolases"/>
    <property type="match status" value="1"/>
</dbReference>
<keyword evidence="1" id="KW-0808">Transferase</keyword>
<dbReference type="AlphaFoldDB" id="A0A5N3QTW6"/>
<dbReference type="SUPFAM" id="SSF52540">
    <property type="entry name" value="P-loop containing nucleoside triphosphate hydrolases"/>
    <property type="match status" value="1"/>
</dbReference>
<evidence type="ECO:0000313" key="2">
    <source>
        <dbReference type="Proteomes" id="UP000326789"/>
    </source>
</evidence>
<proteinExistence type="predicted"/>
<keyword evidence="1" id="KW-0418">Kinase</keyword>
<dbReference type="InterPro" id="IPR031322">
    <property type="entry name" value="Shikimate/glucono_kinase"/>
</dbReference>
<reference evidence="1 2" key="1">
    <citation type="submission" date="2019-09" db="EMBL/GenBank/DDBJ databases">
        <title>Whole genome sequence of Vibrio fortis.</title>
        <authorList>
            <person name="Das S.K."/>
        </authorList>
    </citation>
    <scope>NUCLEOTIDE SEQUENCE [LARGE SCALE GENOMIC DNA]</scope>
    <source>
        <strain evidence="1 2">AN60</strain>
    </source>
</reference>
<sequence>MKRINVIGTSGSGKSTFSRKLAHELRCPYLEMDEIFWKPNWQESSDEEFFESLIEKLSGECWVLDGNYTRTSEIKWSRADTIIWVDYSFQRTVFQAVKRALTRIMTKQELWGKTGNVESFKKSFLSKDSIILWTLKTYKKNRARYTKLFNDPKYSHIEFIRITSPQNADTFINELRVQQELRRQ</sequence>
<organism evidence="1 2">
    <name type="scientific">Vibrio fortis</name>
    <dbReference type="NCBI Taxonomy" id="212667"/>
    <lineage>
        <taxon>Bacteria</taxon>
        <taxon>Pseudomonadati</taxon>
        <taxon>Pseudomonadota</taxon>
        <taxon>Gammaproteobacteria</taxon>
        <taxon>Vibrionales</taxon>
        <taxon>Vibrionaceae</taxon>
        <taxon>Vibrio</taxon>
    </lineage>
</organism>
<dbReference type="RefSeq" id="WP_150873291.1">
    <property type="nucleotide sequence ID" value="NZ_VWSE01000010.1"/>
</dbReference>
<dbReference type="PANTHER" id="PTHR37816:SF1">
    <property type="entry name" value="TOXIN"/>
    <property type="match status" value="1"/>
</dbReference>
<protein>
    <submittedName>
        <fullName evidence="1">Adenylate kinase</fullName>
    </submittedName>
</protein>